<dbReference type="AlphaFoldDB" id="A0A1M6K891"/>
<sequence length="187" mass="21287">MIPVTAFKATVGTEAYFDEETELWVWEKNFDIPAQSDYQVKLTADVDGNDVDWKGYISHGTEIDEFMWFEGESTVNGESGSWMLYESPENPNVWLTSDWTDEDNETVADATFTVMKEGDNEGSWIKFEADATAELDRTVTIFDASMDNEVTIMWSQAEVNGQVMSEAHFDDTAYHCWDANLMDTTCE</sequence>
<reference evidence="2" key="1">
    <citation type="submission" date="2016-11" db="EMBL/GenBank/DDBJ databases">
        <authorList>
            <person name="Varghese N."/>
            <person name="Submissions S."/>
        </authorList>
    </citation>
    <scope>NUCLEOTIDE SEQUENCE [LARGE SCALE GENOMIC DNA]</scope>
    <source>
        <strain evidence="2">DSM 26134</strain>
    </source>
</reference>
<name>A0A1M6K891_REIAG</name>
<dbReference type="EMBL" id="FRAA01000001">
    <property type="protein sequence ID" value="SHJ55057.1"/>
    <property type="molecule type" value="Genomic_DNA"/>
</dbReference>
<dbReference type="Proteomes" id="UP000184474">
    <property type="component" value="Unassembled WGS sequence"/>
</dbReference>
<proteinExistence type="predicted"/>
<evidence type="ECO:0000313" key="1">
    <source>
        <dbReference type="EMBL" id="SHJ55057.1"/>
    </source>
</evidence>
<gene>
    <name evidence="1" type="ORF">SAMN04488028_101474</name>
</gene>
<dbReference type="STRING" id="156994.SAMN04488028_101474"/>
<accession>A0A1M6K891</accession>
<protein>
    <submittedName>
        <fullName evidence="1">Uncharacterized protein</fullName>
    </submittedName>
</protein>
<evidence type="ECO:0000313" key="2">
    <source>
        <dbReference type="Proteomes" id="UP000184474"/>
    </source>
</evidence>
<organism evidence="1 2">
    <name type="scientific">Reichenbachiella agariperforans</name>
    <dbReference type="NCBI Taxonomy" id="156994"/>
    <lineage>
        <taxon>Bacteria</taxon>
        <taxon>Pseudomonadati</taxon>
        <taxon>Bacteroidota</taxon>
        <taxon>Cytophagia</taxon>
        <taxon>Cytophagales</taxon>
        <taxon>Reichenbachiellaceae</taxon>
        <taxon>Reichenbachiella</taxon>
    </lineage>
</organism>
<keyword evidence="2" id="KW-1185">Reference proteome</keyword>